<evidence type="ECO:0000313" key="2">
    <source>
        <dbReference type="WBParaSite" id="sdigi.contig6.g786.t1"/>
    </source>
</evidence>
<dbReference type="AlphaFoldDB" id="A0A915Q547"/>
<name>A0A915Q547_9BILA</name>
<dbReference type="WBParaSite" id="sdigi.contig6.g786.t1">
    <property type="protein sequence ID" value="sdigi.contig6.g786.t1"/>
    <property type="gene ID" value="sdigi.contig6.g786"/>
</dbReference>
<dbReference type="Proteomes" id="UP000887581">
    <property type="component" value="Unplaced"/>
</dbReference>
<keyword evidence="1" id="KW-1185">Reference proteome</keyword>
<protein>
    <submittedName>
        <fullName evidence="2">VAN3-binding protein-like auxin canalisation domain-containing protein</fullName>
    </submittedName>
</protein>
<evidence type="ECO:0000313" key="1">
    <source>
        <dbReference type="Proteomes" id="UP000887581"/>
    </source>
</evidence>
<sequence>MGRKLESAHITESLFACMINGVVAVVQTTFRKECNVGSGALLVAIRVASVQARVHAAAVTVSILPGANHKADTVLIMTVGLQPPALPVACSSRSKISATATAALLNDSFNLEKRKLSALLAGIARLTSPGSNAHSPLRLHHLKAVSITTVCDSTPTPPKLQTHTQPGLVSPRQAKLRMPACLCVRG</sequence>
<accession>A0A915Q547</accession>
<reference evidence="2" key="1">
    <citation type="submission" date="2022-11" db="UniProtKB">
        <authorList>
            <consortium name="WormBaseParasite"/>
        </authorList>
    </citation>
    <scope>IDENTIFICATION</scope>
</reference>
<proteinExistence type="predicted"/>
<organism evidence="1 2">
    <name type="scientific">Setaria digitata</name>
    <dbReference type="NCBI Taxonomy" id="48799"/>
    <lineage>
        <taxon>Eukaryota</taxon>
        <taxon>Metazoa</taxon>
        <taxon>Ecdysozoa</taxon>
        <taxon>Nematoda</taxon>
        <taxon>Chromadorea</taxon>
        <taxon>Rhabditida</taxon>
        <taxon>Spirurina</taxon>
        <taxon>Spiruromorpha</taxon>
        <taxon>Filarioidea</taxon>
        <taxon>Setariidae</taxon>
        <taxon>Setaria</taxon>
    </lineage>
</organism>